<dbReference type="Pfam" id="PF08669">
    <property type="entry name" value="GCV_T_C"/>
    <property type="match status" value="1"/>
</dbReference>
<dbReference type="HAMAP" id="MF_00259">
    <property type="entry name" value="GcvT"/>
    <property type="match status" value="1"/>
</dbReference>
<proteinExistence type="inferred from homology"/>
<dbReference type="NCBIfam" id="TIGR00528">
    <property type="entry name" value="gcvT"/>
    <property type="match status" value="1"/>
</dbReference>
<dbReference type="PANTHER" id="PTHR43757:SF2">
    <property type="entry name" value="AMINOMETHYLTRANSFERASE, MITOCHONDRIAL"/>
    <property type="match status" value="1"/>
</dbReference>
<evidence type="ECO:0000256" key="3">
    <source>
        <dbReference type="ARBA" id="ARBA00022576"/>
    </source>
</evidence>
<comment type="catalytic activity">
    <reaction evidence="6 7">
        <text>N(6)-[(R)-S(8)-aminomethyldihydrolipoyl]-L-lysyl-[protein] + (6S)-5,6,7,8-tetrahydrofolate = N(6)-[(R)-dihydrolipoyl]-L-lysyl-[protein] + (6R)-5,10-methylene-5,6,7,8-tetrahydrofolate + NH4(+)</text>
        <dbReference type="Rhea" id="RHEA:16945"/>
        <dbReference type="Rhea" id="RHEA-COMP:10475"/>
        <dbReference type="Rhea" id="RHEA-COMP:10492"/>
        <dbReference type="ChEBI" id="CHEBI:15636"/>
        <dbReference type="ChEBI" id="CHEBI:28938"/>
        <dbReference type="ChEBI" id="CHEBI:57453"/>
        <dbReference type="ChEBI" id="CHEBI:83100"/>
        <dbReference type="ChEBI" id="CHEBI:83143"/>
        <dbReference type="EC" id="2.1.2.10"/>
    </reaction>
</comment>
<comment type="subunit">
    <text evidence="7">The glycine cleavage system is composed of four proteins: P, T, L and H.</text>
</comment>
<dbReference type="PANTHER" id="PTHR43757">
    <property type="entry name" value="AMINOMETHYLTRANSFERASE"/>
    <property type="match status" value="1"/>
</dbReference>
<dbReference type="RefSeq" id="WP_367991993.1">
    <property type="nucleotide sequence ID" value="NZ_JBFPJR010000006.1"/>
</dbReference>
<keyword evidence="11" id="KW-1185">Reference proteome</keyword>
<evidence type="ECO:0000313" key="11">
    <source>
        <dbReference type="Proteomes" id="UP001556631"/>
    </source>
</evidence>
<dbReference type="InterPro" id="IPR013977">
    <property type="entry name" value="GcvT_C"/>
</dbReference>
<dbReference type="InterPro" id="IPR006223">
    <property type="entry name" value="GcvT"/>
</dbReference>
<evidence type="ECO:0000259" key="8">
    <source>
        <dbReference type="Pfam" id="PF01571"/>
    </source>
</evidence>
<keyword evidence="4 7" id="KW-0808">Transferase</keyword>
<comment type="similarity">
    <text evidence="1 7">Belongs to the GcvT family.</text>
</comment>
<dbReference type="PIRSF" id="PIRSF006487">
    <property type="entry name" value="GcvT"/>
    <property type="match status" value="1"/>
</dbReference>
<comment type="caution">
    <text evidence="10">The sequence shown here is derived from an EMBL/GenBank/DDBJ whole genome shotgun (WGS) entry which is preliminary data.</text>
</comment>
<organism evidence="10 11">
    <name type="scientific">Nocardioides eburneus</name>
    <dbReference type="NCBI Taxonomy" id="3231482"/>
    <lineage>
        <taxon>Bacteria</taxon>
        <taxon>Bacillati</taxon>
        <taxon>Actinomycetota</taxon>
        <taxon>Actinomycetes</taxon>
        <taxon>Propionibacteriales</taxon>
        <taxon>Nocardioidaceae</taxon>
        <taxon>Nocardioides</taxon>
    </lineage>
</organism>
<dbReference type="NCBIfam" id="NF001567">
    <property type="entry name" value="PRK00389.1"/>
    <property type="match status" value="1"/>
</dbReference>
<reference evidence="10 11" key="1">
    <citation type="submission" date="2024-07" db="EMBL/GenBank/DDBJ databases">
        <authorList>
            <person name="Lee S."/>
            <person name="Kang M."/>
        </authorList>
    </citation>
    <scope>NUCLEOTIDE SEQUENCE [LARGE SCALE GENOMIC DNA]</scope>
    <source>
        <strain evidence="10 11">DS6</strain>
    </source>
</reference>
<dbReference type="InterPro" id="IPR027266">
    <property type="entry name" value="TrmE/GcvT-like"/>
</dbReference>
<evidence type="ECO:0000256" key="1">
    <source>
        <dbReference type="ARBA" id="ARBA00008609"/>
    </source>
</evidence>
<evidence type="ECO:0000256" key="7">
    <source>
        <dbReference type="HAMAP-Rule" id="MF_00259"/>
    </source>
</evidence>
<dbReference type="InterPro" id="IPR028896">
    <property type="entry name" value="GcvT/YgfZ/DmdA"/>
</dbReference>
<dbReference type="SUPFAM" id="SSF103025">
    <property type="entry name" value="Folate-binding domain"/>
    <property type="match status" value="1"/>
</dbReference>
<dbReference type="InterPro" id="IPR006222">
    <property type="entry name" value="GCVT_N"/>
</dbReference>
<protein>
    <recommendedName>
        <fullName evidence="2 7">Aminomethyltransferase</fullName>
        <ecNumber evidence="2 7">2.1.2.10</ecNumber>
    </recommendedName>
    <alternativeName>
        <fullName evidence="5 7">Glycine cleavage system T protein</fullName>
    </alternativeName>
</protein>
<evidence type="ECO:0000259" key="9">
    <source>
        <dbReference type="Pfam" id="PF08669"/>
    </source>
</evidence>
<sequence length="381" mass="40655">MAEETAPDRGATDLLASPLHDRHVALGAKFGEFGGWSMPLEYAGVVKEHTAVRTAVGVFDVSHLGKVRIAGPGAAAFINACFTNDLGRIAPGQAQYTLCCDESGGIVDDLIVYYRDDEHVLLVPNAANTAEVVRRLREKAPEGLTLTDHHRDYAVIAVQGPRSDELLAQVGLPAGHDYMSFVEATYQVGDGSTEAGVVICRTGYTGERGYELVVANEAAGPLWDALLAAGEQYAVLPCGLGARDTLRTEMGYPLHGQDISLDVTPNEAGLGWAVGWRKPAFWGRDALLAEKETGPKRALRGIVATGRGIPRPHMTASLTADVPVGEVTSGTFSPTLKKGVGLVLVQAMVNPEAEIGIDVRGRREIFQLTKPPFVPSHVRES</sequence>
<dbReference type="InterPro" id="IPR029043">
    <property type="entry name" value="GcvT/YgfZ_C"/>
</dbReference>
<dbReference type="Pfam" id="PF01571">
    <property type="entry name" value="GCV_T"/>
    <property type="match status" value="1"/>
</dbReference>
<feature type="domain" description="GCVT N-terminal" evidence="8">
    <location>
        <begin position="19"/>
        <end position="278"/>
    </location>
</feature>
<dbReference type="SUPFAM" id="SSF101790">
    <property type="entry name" value="Aminomethyltransferase beta-barrel domain"/>
    <property type="match status" value="1"/>
</dbReference>
<dbReference type="Gene3D" id="3.30.1360.120">
    <property type="entry name" value="Probable tRNA modification gtpase trme, domain 1"/>
    <property type="match status" value="1"/>
</dbReference>
<evidence type="ECO:0000256" key="6">
    <source>
        <dbReference type="ARBA" id="ARBA00047665"/>
    </source>
</evidence>
<comment type="function">
    <text evidence="7">The glycine cleavage system catalyzes the degradation of glycine.</text>
</comment>
<evidence type="ECO:0000313" key="10">
    <source>
        <dbReference type="EMBL" id="MEX0427016.1"/>
    </source>
</evidence>
<dbReference type="EMBL" id="JBFPJR010000006">
    <property type="protein sequence ID" value="MEX0427016.1"/>
    <property type="molecule type" value="Genomic_DNA"/>
</dbReference>
<accession>A0ABV3SVQ8</accession>
<evidence type="ECO:0000256" key="4">
    <source>
        <dbReference type="ARBA" id="ARBA00022679"/>
    </source>
</evidence>
<dbReference type="EC" id="2.1.2.10" evidence="2 7"/>
<dbReference type="InterPro" id="IPR022903">
    <property type="entry name" value="GcvT_bac"/>
</dbReference>
<feature type="domain" description="Aminomethyltransferase C-terminal" evidence="9">
    <location>
        <begin position="297"/>
        <end position="374"/>
    </location>
</feature>
<name>A0ABV3SVQ8_9ACTN</name>
<evidence type="ECO:0000256" key="2">
    <source>
        <dbReference type="ARBA" id="ARBA00012616"/>
    </source>
</evidence>
<keyword evidence="3 7" id="KW-0032">Aminotransferase</keyword>
<gene>
    <name evidence="7 10" type="primary">gcvT</name>
    <name evidence="10" type="ORF">AB3X52_05235</name>
</gene>
<dbReference type="GO" id="GO:0004047">
    <property type="term" value="F:aminomethyltransferase activity"/>
    <property type="evidence" value="ECO:0007669"/>
    <property type="project" value="UniProtKB-EC"/>
</dbReference>
<evidence type="ECO:0000256" key="5">
    <source>
        <dbReference type="ARBA" id="ARBA00031395"/>
    </source>
</evidence>
<dbReference type="Proteomes" id="UP001556631">
    <property type="component" value="Unassembled WGS sequence"/>
</dbReference>